<feature type="compositionally biased region" description="Polar residues" evidence="1">
    <location>
        <begin position="1371"/>
        <end position="1393"/>
    </location>
</feature>
<organism evidence="2 3">
    <name type="scientific">Naegleria fowleri</name>
    <name type="common">Brain eating amoeba</name>
    <dbReference type="NCBI Taxonomy" id="5763"/>
    <lineage>
        <taxon>Eukaryota</taxon>
        <taxon>Discoba</taxon>
        <taxon>Heterolobosea</taxon>
        <taxon>Tetramitia</taxon>
        <taxon>Eutetramitia</taxon>
        <taxon>Vahlkampfiidae</taxon>
        <taxon>Naegleria</taxon>
    </lineage>
</organism>
<dbReference type="PANTHER" id="PTHR33416">
    <property type="entry name" value="NUCLEAR PORE COMPLEX PROTEIN NUP1"/>
    <property type="match status" value="1"/>
</dbReference>
<feature type="compositionally biased region" description="Polar residues" evidence="1">
    <location>
        <begin position="400"/>
        <end position="409"/>
    </location>
</feature>
<evidence type="ECO:0000313" key="3">
    <source>
        <dbReference type="Proteomes" id="UP000444721"/>
    </source>
</evidence>
<feature type="compositionally biased region" description="Polar residues" evidence="1">
    <location>
        <begin position="288"/>
        <end position="305"/>
    </location>
</feature>
<dbReference type="InterPro" id="IPR036770">
    <property type="entry name" value="Ankyrin_rpt-contain_sf"/>
</dbReference>
<evidence type="ECO:0000256" key="1">
    <source>
        <dbReference type="SAM" id="MobiDB-lite"/>
    </source>
</evidence>
<feature type="region of interest" description="Disordered" evidence="1">
    <location>
        <begin position="1307"/>
        <end position="1328"/>
    </location>
</feature>
<feature type="region of interest" description="Disordered" evidence="1">
    <location>
        <begin position="1351"/>
        <end position="1393"/>
    </location>
</feature>
<feature type="compositionally biased region" description="Low complexity" evidence="1">
    <location>
        <begin position="386"/>
        <end position="399"/>
    </location>
</feature>
<protein>
    <submittedName>
        <fullName evidence="2">Uncharacterized protein</fullName>
    </submittedName>
</protein>
<feature type="region of interest" description="Disordered" evidence="1">
    <location>
        <begin position="376"/>
        <end position="409"/>
    </location>
</feature>
<keyword evidence="3" id="KW-1185">Reference proteome</keyword>
<feature type="compositionally biased region" description="Polar residues" evidence="1">
    <location>
        <begin position="376"/>
        <end position="385"/>
    </location>
</feature>
<feature type="compositionally biased region" description="Low complexity" evidence="1">
    <location>
        <begin position="1356"/>
        <end position="1370"/>
    </location>
</feature>
<dbReference type="SUPFAM" id="SSF48403">
    <property type="entry name" value="Ankyrin repeat"/>
    <property type="match status" value="1"/>
</dbReference>
<feature type="compositionally biased region" description="Low complexity" evidence="1">
    <location>
        <begin position="330"/>
        <end position="341"/>
    </location>
</feature>
<dbReference type="Pfam" id="PF12796">
    <property type="entry name" value="Ank_2"/>
    <property type="match status" value="1"/>
</dbReference>
<feature type="compositionally biased region" description="Polar residues" evidence="1">
    <location>
        <begin position="342"/>
        <end position="357"/>
    </location>
</feature>
<dbReference type="OrthoDB" id="2384350at2759"/>
<proteinExistence type="predicted"/>
<dbReference type="PANTHER" id="PTHR33416:SF20">
    <property type="entry name" value="NUCLEAR PORE COMPLEX PROTEIN NUP1"/>
    <property type="match status" value="1"/>
</dbReference>
<feature type="compositionally biased region" description="Basic and acidic residues" evidence="1">
    <location>
        <begin position="1060"/>
        <end position="1070"/>
    </location>
</feature>
<sequence>MMMNNSNTSTNQTTTGNNFTTTSTAMMNNNNSALSSSEMMSLNSSSSDKHGIMLNNEMTNHHNNHHSTIPITMMNETNPSHSRTRMMAESTPPNSNTSNQRTCIPSPNSHLNTEGSFITPNLSQPFQQPPQEMGEAFPSPLNTTTLGFKTATTTTHASALSPNHSAITSLLNNNNKPLLAQGMAQSQTTFSTHTNNKNPGSDRTITTQLPSMGTTIGQQQHPQQHLWPEQHISNDGLPSLQQFGLLFSHSLNTHPSTVQSNNFHGINSSDHFNISPLQIQQHPLPTNNVTSPIHNCENNSSSQLKFASPPTPTKNFNSLHTSPILNQLVQSQQTTESQQQSNIMKHQQRNVFASSASSGTVKNAANAAIQSLQHLPQSSSASNLPNRTSNQQFTSNNSSPMNTTPTSLNSPESITFPLPSNPAIYEGLMKLVAHRIMECILAFDDKTSKNVEVKNRLQDEWINLVNEYFIVGKRLDGLPQMLHCLFGMLTEESEVEIVRERLNEGNNMLLGHISIDFKANLRLLRLKICIFFLLYRLSNGSCFQELSSFEEFLDINSLSVNERMFSSISWEQFILDMDAIESKLRFRVDLVSHHESDESNVDDDEDTGYVLSVKQNTMNYVKLKSVAEEKLSASFDQLLLEMNVMNSSNKHRQPKFYRLQLSVQMSNYLTITKYSNTIIDVSIDGILSSRTIHDLSPLRIVSAERKNRIVVLHLNRDFFVTPTRDKSDVDFVVEFGKGSDRKRASIKSIYIDRLLVDFSSYSMYQHVSVCRGQEILCEELEITMLNNMGTVNSGGLKVNTMAPTSLSEEPSSVSSIASNAFSPGSATPEESPRSSKRAYSADDEKAGTPNCVSPASGSKRAKSGHNQNSMNLASISQYVKSLRDRCGFSLLHIAAMYGFNNAIEFLHEALSISIDITDNYQYSPYHWSCLACKPSTAKLLISKGASTTRKNIHNMTGIEIAAARNHKHFVEELEFELEQHACSALFDLYAHVSDSDNILTIQSQSQQLPQQQQRSKVPSPPLEWSIPSTNDGIPQNLKISSHSKVKQMTVNTTNLNKNTDSARPKKKQEQKISPTTASTQLVSPPPPSSGKKQTGASKSTPNSSYNNTDSPIPVTLPSSSATNSNLSQRMELFIKPSRKKRTYISCFPKELCSSPYKYDILLRIPLNYTNQFNESNFTFHLMIQGADKNWTPVTEQAVDIVKYLRTMFPLNFREIEWRLMYKVCSFHYGRKPFKLRVIYNTNMNPASANPVHESLSQNSDGKVCLPDNTVVFESDEFYIVARKKKDSFHESSTGGEDAFSADQSPLTELQGQFSPASSSPSPLPLLNQLDSHTSNLQLVMLQNSNNNNLAQEATTSQSSSSHGQFSFLPSNNTNNIPTSAFQYPPNQHQQNLY</sequence>
<dbReference type="Gene3D" id="1.25.40.20">
    <property type="entry name" value="Ankyrin repeat-containing domain"/>
    <property type="match status" value="1"/>
</dbReference>
<evidence type="ECO:0000313" key="2">
    <source>
        <dbReference type="EMBL" id="KAF0979216.1"/>
    </source>
</evidence>
<dbReference type="OMA" id="MELFIKP"/>
<dbReference type="InterPro" id="IPR002110">
    <property type="entry name" value="Ankyrin_rpt"/>
</dbReference>
<comment type="caution">
    <text evidence="2">The sequence shown here is derived from an EMBL/GenBank/DDBJ whole genome shotgun (WGS) entry which is preliminary data.</text>
</comment>
<dbReference type="Proteomes" id="UP000444721">
    <property type="component" value="Unassembled WGS sequence"/>
</dbReference>
<gene>
    <name evidence="2" type="ORF">FDP41_001559</name>
</gene>
<feature type="region of interest" description="Disordered" evidence="1">
    <location>
        <begin position="1004"/>
        <end position="1122"/>
    </location>
</feature>
<dbReference type="SMART" id="SM00248">
    <property type="entry name" value="ANK"/>
    <property type="match status" value="2"/>
</dbReference>
<dbReference type="VEuPathDB" id="AmoebaDB:NF0075440"/>
<dbReference type="RefSeq" id="XP_044563929.1">
    <property type="nucleotide sequence ID" value="XM_044704656.1"/>
</dbReference>
<dbReference type="GeneID" id="68108777"/>
<feature type="compositionally biased region" description="Polar residues" evidence="1">
    <location>
        <begin position="1090"/>
        <end position="1122"/>
    </location>
</feature>
<feature type="compositionally biased region" description="Low complexity" evidence="1">
    <location>
        <begin position="805"/>
        <end position="823"/>
    </location>
</feature>
<feature type="region of interest" description="Disordered" evidence="1">
    <location>
        <begin position="802"/>
        <end position="867"/>
    </location>
</feature>
<feature type="region of interest" description="Disordered" evidence="1">
    <location>
        <begin position="1"/>
        <end position="23"/>
    </location>
</feature>
<feature type="compositionally biased region" description="Polar residues" evidence="1">
    <location>
        <begin position="1026"/>
        <end position="1059"/>
    </location>
</feature>
<feature type="region of interest" description="Disordered" evidence="1">
    <location>
        <begin position="330"/>
        <end position="357"/>
    </location>
</feature>
<name>A0A6A5BVC6_NAEFO</name>
<accession>A0A6A5BVC6</accession>
<dbReference type="EMBL" id="VFQX01000027">
    <property type="protein sequence ID" value="KAF0979216.1"/>
    <property type="molecule type" value="Genomic_DNA"/>
</dbReference>
<feature type="compositionally biased region" description="Low complexity" evidence="1">
    <location>
        <begin position="1004"/>
        <end position="1015"/>
    </location>
</feature>
<feature type="compositionally biased region" description="Low complexity" evidence="1">
    <location>
        <begin position="1314"/>
        <end position="1328"/>
    </location>
</feature>
<feature type="region of interest" description="Disordered" evidence="1">
    <location>
        <begin position="288"/>
        <end position="312"/>
    </location>
</feature>
<reference evidence="2 3" key="1">
    <citation type="journal article" date="2019" name="Sci. Rep.">
        <title>Nanopore sequencing improves the draft genome of the human pathogenic amoeba Naegleria fowleri.</title>
        <authorList>
            <person name="Liechti N."/>
            <person name="Schurch N."/>
            <person name="Bruggmann R."/>
            <person name="Wittwer M."/>
        </authorList>
    </citation>
    <scope>NUCLEOTIDE SEQUENCE [LARGE SCALE GENOMIC DNA]</scope>
    <source>
        <strain evidence="2 3">ATCC 30894</strain>
    </source>
</reference>
<feature type="compositionally biased region" description="Polar residues" evidence="1">
    <location>
        <begin position="1071"/>
        <end position="1082"/>
    </location>
</feature>
<dbReference type="VEuPathDB" id="AmoebaDB:FDP41_001559"/>
<dbReference type="VEuPathDB" id="AmoebaDB:NfTy_053750"/>